<name>A0A1I0JCV1_9FIRM</name>
<dbReference type="Gene3D" id="3.90.226.30">
    <property type="match status" value="1"/>
</dbReference>
<dbReference type="NCBIfam" id="NF033504">
    <property type="entry name" value="Ni_dep_LarA"/>
    <property type="match status" value="1"/>
</dbReference>
<dbReference type="InterPro" id="IPR018657">
    <property type="entry name" value="LarA-like_N"/>
</dbReference>
<dbReference type="GO" id="GO:0050043">
    <property type="term" value="F:lactate racemase activity"/>
    <property type="evidence" value="ECO:0007669"/>
    <property type="project" value="InterPro"/>
</dbReference>
<evidence type="ECO:0000313" key="3">
    <source>
        <dbReference type="EMBL" id="SEU07876.1"/>
    </source>
</evidence>
<dbReference type="InterPro" id="IPR047926">
    <property type="entry name" value="Ni_dep_LarA"/>
</dbReference>
<dbReference type="RefSeq" id="WP_092368763.1">
    <property type="nucleotide sequence ID" value="NZ_FOIM01000028.1"/>
</dbReference>
<dbReference type="EMBL" id="FOIM01000028">
    <property type="protein sequence ID" value="SEU07876.1"/>
    <property type="molecule type" value="Genomic_DNA"/>
</dbReference>
<dbReference type="InterPro" id="IPR048068">
    <property type="entry name" value="LarA-like"/>
</dbReference>
<dbReference type="PANTHER" id="PTHR33171:SF17">
    <property type="entry name" value="LARA-LIKE N-TERMINAL DOMAIN-CONTAINING PROTEIN"/>
    <property type="match status" value="1"/>
</dbReference>
<dbReference type="InterPro" id="IPR048520">
    <property type="entry name" value="LarA_C"/>
</dbReference>
<organism evidence="3 4">
    <name type="scientific">Enterocloster lavalensis</name>
    <dbReference type="NCBI Taxonomy" id="460384"/>
    <lineage>
        <taxon>Bacteria</taxon>
        <taxon>Bacillati</taxon>
        <taxon>Bacillota</taxon>
        <taxon>Clostridia</taxon>
        <taxon>Lachnospirales</taxon>
        <taxon>Lachnospiraceae</taxon>
        <taxon>Enterocloster</taxon>
    </lineage>
</organism>
<feature type="domain" description="LarA-like N-terminal" evidence="1">
    <location>
        <begin position="8"/>
        <end position="213"/>
    </location>
</feature>
<keyword evidence="4" id="KW-1185">Reference proteome</keyword>
<evidence type="ECO:0000259" key="1">
    <source>
        <dbReference type="Pfam" id="PF09861"/>
    </source>
</evidence>
<reference evidence="4" key="1">
    <citation type="submission" date="2016-10" db="EMBL/GenBank/DDBJ databases">
        <authorList>
            <person name="Varghese N."/>
            <person name="Submissions S."/>
        </authorList>
    </citation>
    <scope>NUCLEOTIDE SEQUENCE [LARGE SCALE GENOMIC DNA]</scope>
    <source>
        <strain evidence="4">NLAE-zl-G277</strain>
    </source>
</reference>
<dbReference type="STRING" id="460384.SAMN05216313_12875"/>
<dbReference type="Gene3D" id="3.40.50.11440">
    <property type="match status" value="1"/>
</dbReference>
<dbReference type="Pfam" id="PF09861">
    <property type="entry name" value="Lar_N"/>
    <property type="match status" value="1"/>
</dbReference>
<gene>
    <name evidence="3" type="ORF">SAMN05216313_12875</name>
</gene>
<dbReference type="AlphaFoldDB" id="A0A1I0JCV1"/>
<dbReference type="Proteomes" id="UP000198508">
    <property type="component" value="Unassembled WGS sequence"/>
</dbReference>
<evidence type="ECO:0000259" key="2">
    <source>
        <dbReference type="Pfam" id="PF21113"/>
    </source>
</evidence>
<evidence type="ECO:0000313" key="4">
    <source>
        <dbReference type="Proteomes" id="UP000198508"/>
    </source>
</evidence>
<protein>
    <submittedName>
        <fullName evidence="3">Nickel-dependent lactate racemase</fullName>
    </submittedName>
</protein>
<dbReference type="PANTHER" id="PTHR33171">
    <property type="entry name" value="LAR_N DOMAIN-CONTAINING PROTEIN"/>
    <property type="match status" value="1"/>
</dbReference>
<accession>A0A1I0JCV1</accession>
<feature type="domain" description="Lactate racemase C-terminal" evidence="2">
    <location>
        <begin position="274"/>
        <end position="423"/>
    </location>
</feature>
<dbReference type="Pfam" id="PF21113">
    <property type="entry name" value="LarA_C"/>
    <property type="match status" value="1"/>
</dbReference>
<sequence length="433" mass="47458">MKRFDLPYGRGTISLSLPESRVKAVLESHLHIYHPDQGEEELVRRALEHPEGSPRLSRLAEGKHNVVIIASDHTRPVPSRYIIPAMLREIREGNPEADITILIATGCHRAPTREELIQKFGEEIAEREKIVIHSCEDSEDFVSLGTLPSGGELILNRMAVEADLLCAEGFIEPHFFAGFSGGRKSVLPGVAARKTVLANHCSAFIDSPYARTGIIEGNPIHRDMIYAAKKAGMAFIVNVVINQKKEIIHAVAGDCDLAHQKGVGFLNDWCRTPAVPADIVVSTNGGYPLDQNIYQAVKGMTAAEATVNEGGVIIMAAKSEDGHGGQVFYETFRDEPDVDRMMERFLATPAEETIPDQWQSQIFARVLKRARVVYVSSAPQEMVRDLHMIPAGSMEEALEIADRLLGKPDGSVTVIPDGVSVMVTAPEEGKTEL</sequence>
<proteinExistence type="predicted"/>
<dbReference type="InterPro" id="IPR043166">
    <property type="entry name" value="LarA-like_C"/>
</dbReference>